<dbReference type="SUPFAM" id="SSF51197">
    <property type="entry name" value="Clavaminate synthase-like"/>
    <property type="match status" value="1"/>
</dbReference>
<keyword evidence="3" id="KW-0560">Oxidoreductase</keyword>
<keyword evidence="8" id="KW-0223">Dioxygenase</keyword>
<dbReference type="PIRSF" id="PIRSF019543">
    <property type="entry name" value="Clavaminate_syn"/>
    <property type="match status" value="1"/>
</dbReference>
<accession>A0A931FDQ9</accession>
<feature type="binding site" evidence="6">
    <location>
        <position position="138"/>
    </location>
    <ligand>
        <name>Fe cation</name>
        <dbReference type="ChEBI" id="CHEBI:24875"/>
    </ligand>
</feature>
<evidence type="ECO:0000256" key="6">
    <source>
        <dbReference type="PIRSR" id="PIRSR019543-2"/>
    </source>
</evidence>
<keyword evidence="2 6" id="KW-0479">Metal-binding</keyword>
<feature type="binding site" evidence="5">
    <location>
        <position position="284"/>
    </location>
    <ligand>
        <name>2-oxoglutarate</name>
        <dbReference type="ChEBI" id="CHEBI:16810"/>
    </ligand>
</feature>
<evidence type="ECO:0000256" key="4">
    <source>
        <dbReference type="ARBA" id="ARBA00023004"/>
    </source>
</evidence>
<protein>
    <submittedName>
        <fullName evidence="8">TauD/TfdA family dioxygenase</fullName>
    </submittedName>
</protein>
<evidence type="ECO:0000259" key="7">
    <source>
        <dbReference type="Pfam" id="PF02668"/>
    </source>
</evidence>
<feature type="binding site" evidence="5">
    <location>
        <position position="280"/>
    </location>
    <ligand>
        <name>2-oxoglutarate</name>
        <dbReference type="ChEBI" id="CHEBI:16810"/>
    </ligand>
</feature>
<dbReference type="EMBL" id="JADPRT010000006">
    <property type="protein sequence ID" value="MBF9069813.1"/>
    <property type="molecule type" value="Genomic_DNA"/>
</dbReference>
<organism evidence="8 9">
    <name type="scientific">Streptacidiphilus fuscans</name>
    <dbReference type="NCBI Taxonomy" id="2789292"/>
    <lineage>
        <taxon>Bacteria</taxon>
        <taxon>Bacillati</taxon>
        <taxon>Actinomycetota</taxon>
        <taxon>Actinomycetes</taxon>
        <taxon>Kitasatosporales</taxon>
        <taxon>Streptomycetaceae</taxon>
        <taxon>Streptacidiphilus</taxon>
    </lineage>
</organism>
<dbReference type="GO" id="GO:0051213">
    <property type="term" value="F:dioxygenase activity"/>
    <property type="evidence" value="ECO:0007669"/>
    <property type="project" value="UniProtKB-KW"/>
</dbReference>
<evidence type="ECO:0000256" key="2">
    <source>
        <dbReference type="ARBA" id="ARBA00022723"/>
    </source>
</evidence>
<evidence type="ECO:0000256" key="1">
    <source>
        <dbReference type="ARBA" id="ARBA00008425"/>
    </source>
</evidence>
<evidence type="ECO:0000313" key="8">
    <source>
        <dbReference type="EMBL" id="MBF9069813.1"/>
    </source>
</evidence>
<gene>
    <name evidence="8" type="ORF">I2501_17465</name>
</gene>
<dbReference type="InterPro" id="IPR014503">
    <property type="entry name" value="Clavaminate_syn-like"/>
</dbReference>
<dbReference type="InterPro" id="IPR042098">
    <property type="entry name" value="TauD-like_sf"/>
</dbReference>
<keyword evidence="9" id="KW-1185">Reference proteome</keyword>
<feature type="binding site" evidence="5">
    <location>
        <position position="164"/>
    </location>
    <ligand>
        <name>2-oxoglutarate</name>
        <dbReference type="ChEBI" id="CHEBI:16810"/>
    </ligand>
</feature>
<evidence type="ECO:0000313" key="9">
    <source>
        <dbReference type="Proteomes" id="UP000657385"/>
    </source>
</evidence>
<keyword evidence="4 6" id="KW-0408">Iron</keyword>
<name>A0A931FDQ9_9ACTN</name>
<feature type="domain" description="TauD/TfdA-like" evidence="7">
    <location>
        <begin position="92"/>
        <end position="285"/>
    </location>
</feature>
<dbReference type="InterPro" id="IPR003819">
    <property type="entry name" value="TauD/TfdA-like"/>
</dbReference>
<sequence length="319" mass="36636">MDPEEVAPLLEELRSRPFLNGRYDAFQDEPSTWTAIPERAARCLESMRRREHPVAAVIRGIPIDDEAIGATPLDWSDPTFRQRTQHLELLAVAFATSLGEAFAWDRQQDGRVVHDVFPIKEHADQQINSASTMRITWHVEDAFHPHRPDYVMLLCLRNPQRAATTFSLADDWDLPDHVVDELFTPQFRQLPDISHSIDVAETEPRALLFGDRRHPYVCGDPYYLSPVDERLQAVLNQWYSEVERTMRDMVLCPGDLLILDNYRAVHGRAPFEALYDGRDRWLKRLCVSRDLRRSAAAWVQGNRRLLDSTALASTAVVNA</sequence>
<comment type="similarity">
    <text evidence="1">Belongs to the clavaminate synthase family.</text>
</comment>
<feature type="binding site" evidence="6">
    <location>
        <position position="140"/>
    </location>
    <ligand>
        <name>Fe cation</name>
        <dbReference type="ChEBI" id="CHEBI:24875"/>
    </ligand>
</feature>
<dbReference type="Gene3D" id="3.60.130.10">
    <property type="entry name" value="Clavaminate synthase-like"/>
    <property type="match status" value="1"/>
</dbReference>
<reference evidence="8" key="1">
    <citation type="submission" date="2020-11" db="EMBL/GenBank/DDBJ databases">
        <title>Isolation and identification of active actinomycetes.</title>
        <authorList>
            <person name="Yu B."/>
        </authorList>
    </citation>
    <scope>NUCLEOTIDE SEQUENCE</scope>
    <source>
        <strain evidence="8">NEAU-YB345</strain>
    </source>
</reference>
<dbReference type="GO" id="GO:0005506">
    <property type="term" value="F:iron ion binding"/>
    <property type="evidence" value="ECO:0007669"/>
    <property type="project" value="InterPro"/>
</dbReference>
<feature type="binding site" evidence="6">
    <location>
        <position position="266"/>
    </location>
    <ligand>
        <name>Fe cation</name>
        <dbReference type="ChEBI" id="CHEBI:24875"/>
    </ligand>
</feature>
<dbReference type="AlphaFoldDB" id="A0A931FDQ9"/>
<evidence type="ECO:0000256" key="5">
    <source>
        <dbReference type="PIRSR" id="PIRSR019543-1"/>
    </source>
</evidence>
<dbReference type="Pfam" id="PF02668">
    <property type="entry name" value="TauD"/>
    <property type="match status" value="1"/>
</dbReference>
<dbReference type="Proteomes" id="UP000657385">
    <property type="component" value="Unassembled WGS sequence"/>
</dbReference>
<comment type="caution">
    <text evidence="8">The sequence shown here is derived from an EMBL/GenBank/DDBJ whole genome shotgun (WGS) entry which is preliminary data.</text>
</comment>
<proteinExistence type="inferred from homology"/>
<evidence type="ECO:0000256" key="3">
    <source>
        <dbReference type="ARBA" id="ARBA00023002"/>
    </source>
</evidence>